<dbReference type="VEuPathDB" id="FungiDB:Bcin03g02570"/>
<dbReference type="GeneID" id="5435606"/>
<dbReference type="InterPro" id="IPR008253">
    <property type="entry name" value="Marvel"/>
</dbReference>
<dbReference type="GO" id="GO:0070941">
    <property type="term" value="P:eisosome assembly"/>
    <property type="evidence" value="ECO:0007669"/>
    <property type="project" value="TreeGrafter"/>
</dbReference>
<feature type="domain" description="MARVEL" evidence="6">
    <location>
        <begin position="4"/>
        <end position="156"/>
    </location>
</feature>
<dbReference type="AlphaFoldDB" id="A0A384JBK8"/>
<gene>
    <name evidence="7" type="ORF">BCIN_03g02570</name>
</gene>
<keyword evidence="8" id="KW-1185">Reference proteome</keyword>
<keyword evidence="3 5" id="KW-1133">Transmembrane helix</keyword>
<dbReference type="GO" id="GO:0005886">
    <property type="term" value="C:plasma membrane"/>
    <property type="evidence" value="ECO:0007669"/>
    <property type="project" value="TreeGrafter"/>
</dbReference>
<feature type="transmembrane region" description="Helical" evidence="5">
    <location>
        <begin position="142"/>
        <end position="160"/>
    </location>
</feature>
<organism evidence="7 8">
    <name type="scientific">Botryotinia fuckeliana (strain B05.10)</name>
    <name type="common">Noble rot fungus</name>
    <name type="synonym">Botrytis cinerea</name>
    <dbReference type="NCBI Taxonomy" id="332648"/>
    <lineage>
        <taxon>Eukaryota</taxon>
        <taxon>Fungi</taxon>
        <taxon>Dikarya</taxon>
        <taxon>Ascomycota</taxon>
        <taxon>Pezizomycotina</taxon>
        <taxon>Leotiomycetes</taxon>
        <taxon>Helotiales</taxon>
        <taxon>Sclerotiniaceae</taxon>
        <taxon>Botrytis</taxon>
    </lineage>
</organism>
<dbReference type="KEGG" id="bfu:BCIN_03g02570"/>
<proteinExistence type="predicted"/>
<keyword evidence="2 5" id="KW-0812">Transmembrane</keyword>
<feature type="transmembrane region" description="Helical" evidence="5">
    <location>
        <begin position="67"/>
        <end position="89"/>
    </location>
</feature>
<dbReference type="Pfam" id="PF01284">
    <property type="entry name" value="MARVEL"/>
    <property type="match status" value="1"/>
</dbReference>
<dbReference type="PANTHER" id="PTHR28165">
    <property type="entry name" value="NON-CLASSICAL EXPORT PROTEIN 2-RELATED"/>
    <property type="match status" value="1"/>
</dbReference>
<evidence type="ECO:0000313" key="8">
    <source>
        <dbReference type="Proteomes" id="UP000001798"/>
    </source>
</evidence>
<evidence type="ECO:0000256" key="1">
    <source>
        <dbReference type="ARBA" id="ARBA00004141"/>
    </source>
</evidence>
<dbReference type="InterPro" id="IPR052649">
    <property type="entry name" value="NCE102-like"/>
</dbReference>
<reference evidence="7 8" key="1">
    <citation type="journal article" date="2011" name="PLoS Genet.">
        <title>Genomic analysis of the necrotrophic fungal pathogens Sclerotinia sclerotiorum and Botrytis cinerea.</title>
        <authorList>
            <person name="Amselem J."/>
            <person name="Cuomo C.A."/>
            <person name="van Kan J.A."/>
            <person name="Viaud M."/>
            <person name="Benito E.P."/>
            <person name="Couloux A."/>
            <person name="Coutinho P.M."/>
            <person name="de Vries R.P."/>
            <person name="Dyer P.S."/>
            <person name="Fillinger S."/>
            <person name="Fournier E."/>
            <person name="Gout L."/>
            <person name="Hahn M."/>
            <person name="Kohn L."/>
            <person name="Lapalu N."/>
            <person name="Plummer K.M."/>
            <person name="Pradier J.M."/>
            <person name="Quevillon E."/>
            <person name="Sharon A."/>
            <person name="Simon A."/>
            <person name="ten Have A."/>
            <person name="Tudzynski B."/>
            <person name="Tudzynski P."/>
            <person name="Wincker P."/>
            <person name="Andrew M."/>
            <person name="Anthouard V."/>
            <person name="Beever R.E."/>
            <person name="Beffa R."/>
            <person name="Benoit I."/>
            <person name="Bouzid O."/>
            <person name="Brault B."/>
            <person name="Chen Z."/>
            <person name="Choquer M."/>
            <person name="Collemare J."/>
            <person name="Cotton P."/>
            <person name="Danchin E.G."/>
            <person name="Da Silva C."/>
            <person name="Gautier A."/>
            <person name="Giraud C."/>
            <person name="Giraud T."/>
            <person name="Gonzalez C."/>
            <person name="Grossetete S."/>
            <person name="Guldener U."/>
            <person name="Henrissat B."/>
            <person name="Howlett B.J."/>
            <person name="Kodira C."/>
            <person name="Kretschmer M."/>
            <person name="Lappartient A."/>
            <person name="Leroch M."/>
            <person name="Levis C."/>
            <person name="Mauceli E."/>
            <person name="Neuveglise C."/>
            <person name="Oeser B."/>
            <person name="Pearson M."/>
            <person name="Poulain J."/>
            <person name="Poussereau N."/>
            <person name="Quesneville H."/>
            <person name="Rascle C."/>
            <person name="Schumacher J."/>
            <person name="Segurens B."/>
            <person name="Sexton A."/>
            <person name="Silva E."/>
            <person name="Sirven C."/>
            <person name="Soanes D.M."/>
            <person name="Talbot N.J."/>
            <person name="Templeton M."/>
            <person name="Yandava C."/>
            <person name="Yarden O."/>
            <person name="Zeng Q."/>
            <person name="Rollins J.A."/>
            <person name="Lebrun M.H."/>
            <person name="Dickman M."/>
        </authorList>
    </citation>
    <scope>NUCLEOTIDE SEQUENCE [LARGE SCALE GENOMIC DNA]</scope>
    <source>
        <strain evidence="7 8">B05.10</strain>
    </source>
</reference>
<accession>A0A384JBK8</accession>
<evidence type="ECO:0000256" key="5">
    <source>
        <dbReference type="SAM" id="Phobius"/>
    </source>
</evidence>
<evidence type="ECO:0000256" key="3">
    <source>
        <dbReference type="ARBA" id="ARBA00022989"/>
    </source>
</evidence>
<evidence type="ECO:0000313" key="7">
    <source>
        <dbReference type="EMBL" id="ATZ47989.1"/>
    </source>
</evidence>
<comment type="subcellular location">
    <subcellularLocation>
        <location evidence="1">Membrane</location>
        <topology evidence="1">Multi-pass membrane protein</topology>
    </subcellularLocation>
</comment>
<name>A0A384JBK8_BOTFB</name>
<evidence type="ECO:0000259" key="6">
    <source>
        <dbReference type="Pfam" id="PF01284"/>
    </source>
</evidence>
<feature type="transmembrane region" description="Helical" evidence="5">
    <location>
        <begin position="38"/>
        <end position="60"/>
    </location>
</feature>
<dbReference type="Proteomes" id="UP000001798">
    <property type="component" value="Chromosome 3"/>
</dbReference>
<dbReference type="GO" id="GO:0032126">
    <property type="term" value="C:eisosome"/>
    <property type="evidence" value="ECO:0007669"/>
    <property type="project" value="TreeGrafter"/>
</dbReference>
<feature type="transmembrane region" description="Helical" evidence="5">
    <location>
        <begin position="7"/>
        <end position="26"/>
    </location>
</feature>
<evidence type="ECO:0000256" key="4">
    <source>
        <dbReference type="ARBA" id="ARBA00023136"/>
    </source>
</evidence>
<reference evidence="7 8" key="2">
    <citation type="journal article" date="2012" name="Eukaryot. Cell">
        <title>Genome update of Botrytis cinerea strains B05.10 and T4.</title>
        <authorList>
            <person name="Staats M."/>
            <person name="van Kan J.A."/>
        </authorList>
    </citation>
    <scope>NUCLEOTIDE SEQUENCE [LARGE SCALE GENOMIC DNA]</scope>
    <source>
        <strain evidence="7 8">B05.10</strain>
    </source>
</reference>
<dbReference type="PANTHER" id="PTHR28165:SF1">
    <property type="entry name" value="NON-CLASSICAL EXPORT PROTEIN 2-RELATED"/>
    <property type="match status" value="1"/>
</dbReference>
<dbReference type="OrthoDB" id="2017497at2759"/>
<dbReference type="GO" id="GO:0072659">
    <property type="term" value="P:protein localization to plasma membrane"/>
    <property type="evidence" value="ECO:0007669"/>
    <property type="project" value="TreeGrafter"/>
</dbReference>
<keyword evidence="4 5" id="KW-0472">Membrane</keyword>
<evidence type="ECO:0000256" key="2">
    <source>
        <dbReference type="ARBA" id="ARBA00022692"/>
    </source>
</evidence>
<reference evidence="7 8" key="3">
    <citation type="journal article" date="2017" name="Mol. Plant Pathol.">
        <title>A gapless genome sequence of the fungus Botrytis cinerea.</title>
        <authorList>
            <person name="Van Kan J.A."/>
            <person name="Stassen J.H."/>
            <person name="Mosbach A."/>
            <person name="Van Der Lee T.A."/>
            <person name="Faino L."/>
            <person name="Farmer A.D."/>
            <person name="Papasotiriou D.G."/>
            <person name="Zhou S."/>
            <person name="Seidl M.F."/>
            <person name="Cottam E."/>
            <person name="Edel D."/>
            <person name="Hahn M."/>
            <person name="Schwartz D.C."/>
            <person name="Dietrich R.A."/>
            <person name="Widdison S."/>
            <person name="Scalliet G."/>
        </authorList>
    </citation>
    <scope>NUCLEOTIDE SEQUENCE [LARGE SCALE GENOMIC DNA]</scope>
    <source>
        <strain evidence="7 8">B05.10</strain>
    </source>
</reference>
<dbReference type="RefSeq" id="XP_024547600.1">
    <property type="nucleotide sequence ID" value="XM_024691827.1"/>
</dbReference>
<protein>
    <recommendedName>
        <fullName evidence="6">MARVEL domain-containing protein</fullName>
    </recommendedName>
</protein>
<sequence length="172" mass="18019">MIVTLALRVLQMLFAAVVLALSVVLIKGYGPGHSWSLISYGAFCGGAAILIAAIGVAACFVEALQGIIMLVLDGIATFFLLAGGIAYAATIKVGSCGDFYGYVNNHNNPFGFSPYKYPRGLTIQKAIDDATGRCRETQASTAFLWFTTACFVGTTAVHFLSSKRGGGAASYP</sequence>
<dbReference type="EMBL" id="CP009807">
    <property type="protein sequence ID" value="ATZ47989.1"/>
    <property type="molecule type" value="Genomic_DNA"/>
</dbReference>